<gene>
    <name evidence="1" type="ORF">GLE_1796</name>
</gene>
<dbReference type="Proteomes" id="UP000061569">
    <property type="component" value="Chromosome"/>
</dbReference>
<reference evidence="1 2" key="1">
    <citation type="submission" date="2015-11" db="EMBL/GenBank/DDBJ databases">
        <title>Genome sequences of Lysobacter enzymogenes strain C3 and Lysobacter antibioticus ATCC 29479.</title>
        <authorList>
            <person name="Kobayashi D.Y."/>
        </authorList>
    </citation>
    <scope>NUCLEOTIDE SEQUENCE [LARGE SCALE GENOMIC DNA]</scope>
    <source>
        <strain evidence="1 2">C3</strain>
    </source>
</reference>
<evidence type="ECO:0000313" key="1">
    <source>
        <dbReference type="EMBL" id="ALN57149.1"/>
    </source>
</evidence>
<dbReference type="RefSeq" id="WP_057947054.1">
    <property type="nucleotide sequence ID" value="NZ_CP110813.1"/>
</dbReference>
<organism evidence="1 2">
    <name type="scientific">Lysobacter enzymogenes</name>
    <dbReference type="NCBI Taxonomy" id="69"/>
    <lineage>
        <taxon>Bacteria</taxon>
        <taxon>Pseudomonadati</taxon>
        <taxon>Pseudomonadota</taxon>
        <taxon>Gammaproteobacteria</taxon>
        <taxon>Lysobacterales</taxon>
        <taxon>Lysobacteraceae</taxon>
        <taxon>Lysobacter</taxon>
    </lineage>
</organism>
<dbReference type="PATRIC" id="fig|69.6.peg.1768"/>
<evidence type="ECO:0000313" key="2">
    <source>
        <dbReference type="Proteomes" id="UP000061569"/>
    </source>
</evidence>
<dbReference type="EMBL" id="CP013140">
    <property type="protein sequence ID" value="ALN57149.1"/>
    <property type="molecule type" value="Genomic_DNA"/>
</dbReference>
<dbReference type="AlphaFoldDB" id="A0A0S2DFN3"/>
<name>A0A0S2DFN3_LYSEN</name>
<dbReference type="KEGG" id="lez:GLE_1796"/>
<protein>
    <submittedName>
        <fullName evidence="1">Uncharacterized protein</fullName>
    </submittedName>
</protein>
<dbReference type="OrthoDB" id="6058618at2"/>
<accession>A0A0S2DFN3</accession>
<sequence>MNLKRFVLFCALALASHGALASGWTSLGRLNAPTGFPQAGTCDLRVINHYWSSKPIVVPSAVNRYGPTNVQYAFALDLSSLRTFTSNSVALSRFKTAVDAYNATAGAKSLSATLSVGDFPGVSINLSYADAAGLVQGSGWGVAPSELQYYELQESCPQ</sequence>
<proteinExistence type="predicted"/>